<dbReference type="RefSeq" id="XP_028481235.1">
    <property type="nucleotide sequence ID" value="XM_028631653.1"/>
</dbReference>
<proteinExistence type="predicted"/>
<sequence length="84" mass="8625">MVSKRTVLALPVLVHLCPPWSGFDIGDAPLATRVVALPSPCLSASFPAAAIGPSGLAVRDAAHCLWNVGADVAAAARKRSCSQF</sequence>
<dbReference type="VEuPathDB" id="FungiDB:C8Q69DRAFT_482479"/>
<evidence type="ECO:0000313" key="2">
    <source>
        <dbReference type="EMBL" id="RWQ91590.1"/>
    </source>
</evidence>
<evidence type="ECO:0008006" key="4">
    <source>
        <dbReference type="Google" id="ProtNLM"/>
    </source>
</evidence>
<organism evidence="2 3">
    <name type="scientific">Byssochlamys spectabilis</name>
    <name type="common">Paecilomyces variotii</name>
    <dbReference type="NCBI Taxonomy" id="264951"/>
    <lineage>
        <taxon>Eukaryota</taxon>
        <taxon>Fungi</taxon>
        <taxon>Dikarya</taxon>
        <taxon>Ascomycota</taxon>
        <taxon>Pezizomycotina</taxon>
        <taxon>Eurotiomycetes</taxon>
        <taxon>Eurotiomycetidae</taxon>
        <taxon>Eurotiales</taxon>
        <taxon>Thermoascaceae</taxon>
        <taxon>Paecilomyces</taxon>
    </lineage>
</organism>
<dbReference type="EMBL" id="RCNU01000019">
    <property type="protein sequence ID" value="RWQ91590.1"/>
    <property type="molecule type" value="Genomic_DNA"/>
</dbReference>
<dbReference type="AlphaFoldDB" id="A0A443HIC5"/>
<evidence type="ECO:0000256" key="1">
    <source>
        <dbReference type="SAM" id="SignalP"/>
    </source>
</evidence>
<feature type="signal peptide" evidence="1">
    <location>
        <begin position="1"/>
        <end position="22"/>
    </location>
</feature>
<feature type="chain" id="PRO_5018979989" description="Secreted protein" evidence="1">
    <location>
        <begin position="23"/>
        <end position="84"/>
    </location>
</feature>
<accession>A0A443HIC5</accession>
<dbReference type="Proteomes" id="UP000283841">
    <property type="component" value="Unassembled WGS sequence"/>
</dbReference>
<keyword evidence="3" id="KW-1185">Reference proteome</keyword>
<gene>
    <name evidence="2" type="ORF">C8Q69DRAFT_482479</name>
</gene>
<evidence type="ECO:0000313" key="3">
    <source>
        <dbReference type="Proteomes" id="UP000283841"/>
    </source>
</evidence>
<keyword evidence="1" id="KW-0732">Signal</keyword>
<name>A0A443HIC5_BYSSP</name>
<dbReference type="GeneID" id="39600930"/>
<protein>
    <recommendedName>
        <fullName evidence="4">Secreted protein</fullName>
    </recommendedName>
</protein>
<comment type="caution">
    <text evidence="2">The sequence shown here is derived from an EMBL/GenBank/DDBJ whole genome shotgun (WGS) entry which is preliminary data.</text>
</comment>
<reference evidence="2 3" key="1">
    <citation type="journal article" date="2018" name="Front. Microbiol.">
        <title>Genomic and genetic insights into a cosmopolitan fungus, Paecilomyces variotii (Eurotiales).</title>
        <authorList>
            <person name="Urquhart A.S."/>
            <person name="Mondo S.J."/>
            <person name="Makela M.R."/>
            <person name="Hane J.K."/>
            <person name="Wiebenga A."/>
            <person name="He G."/>
            <person name="Mihaltcheva S."/>
            <person name="Pangilinan J."/>
            <person name="Lipzen A."/>
            <person name="Barry K."/>
            <person name="de Vries R.P."/>
            <person name="Grigoriev I.V."/>
            <person name="Idnurm A."/>
        </authorList>
    </citation>
    <scope>NUCLEOTIDE SEQUENCE [LARGE SCALE GENOMIC DNA]</scope>
    <source>
        <strain evidence="2 3">CBS 101075</strain>
    </source>
</reference>